<dbReference type="AlphaFoldDB" id="A0A6A6PWC9"/>
<reference evidence="3" key="1">
    <citation type="journal article" date="2020" name="Stud. Mycol.">
        <title>101 Dothideomycetes genomes: a test case for predicting lifestyles and emergence of pathogens.</title>
        <authorList>
            <person name="Haridas S."/>
            <person name="Albert R."/>
            <person name="Binder M."/>
            <person name="Bloem J."/>
            <person name="Labutti K."/>
            <person name="Salamov A."/>
            <person name="Andreopoulos B."/>
            <person name="Baker S."/>
            <person name="Barry K."/>
            <person name="Bills G."/>
            <person name="Bluhm B."/>
            <person name="Cannon C."/>
            <person name="Castanera R."/>
            <person name="Culley D."/>
            <person name="Daum C."/>
            <person name="Ezra D."/>
            <person name="Gonzalez J."/>
            <person name="Henrissat B."/>
            <person name="Kuo A."/>
            <person name="Liang C."/>
            <person name="Lipzen A."/>
            <person name="Lutzoni F."/>
            <person name="Magnuson J."/>
            <person name="Mondo S."/>
            <person name="Nolan M."/>
            <person name="Ohm R."/>
            <person name="Pangilinan J."/>
            <person name="Park H.-J."/>
            <person name="Ramirez L."/>
            <person name="Alfaro M."/>
            <person name="Sun H."/>
            <person name="Tritt A."/>
            <person name="Yoshinaga Y."/>
            <person name="Zwiers L.-H."/>
            <person name="Turgeon B."/>
            <person name="Goodwin S."/>
            <person name="Spatafora J."/>
            <person name="Crous P."/>
            <person name="Grigoriev I."/>
        </authorList>
    </citation>
    <scope>NUCLEOTIDE SEQUENCE</scope>
    <source>
        <strain evidence="3">CBS 113389</strain>
    </source>
</reference>
<dbReference type="Pfam" id="PF00026">
    <property type="entry name" value="Asp"/>
    <property type="match status" value="1"/>
</dbReference>
<evidence type="ECO:0000313" key="3">
    <source>
        <dbReference type="EMBL" id="KAF2484034.1"/>
    </source>
</evidence>
<gene>
    <name evidence="3" type="ORF">BDY17DRAFT_322915</name>
</gene>
<feature type="domain" description="Peptidase A1" evidence="2">
    <location>
        <begin position="32"/>
        <end position="374"/>
    </location>
</feature>
<evidence type="ECO:0000256" key="1">
    <source>
        <dbReference type="SAM" id="Phobius"/>
    </source>
</evidence>
<dbReference type="OrthoDB" id="4074350at2759"/>
<accession>A0A6A6PWC9</accession>
<keyword evidence="1" id="KW-0472">Membrane</keyword>
<keyword evidence="1" id="KW-0812">Transmembrane</keyword>
<organism evidence="3 4">
    <name type="scientific">Neohortaea acidophila</name>
    <dbReference type="NCBI Taxonomy" id="245834"/>
    <lineage>
        <taxon>Eukaryota</taxon>
        <taxon>Fungi</taxon>
        <taxon>Dikarya</taxon>
        <taxon>Ascomycota</taxon>
        <taxon>Pezizomycotina</taxon>
        <taxon>Dothideomycetes</taxon>
        <taxon>Dothideomycetidae</taxon>
        <taxon>Mycosphaerellales</taxon>
        <taxon>Teratosphaeriaceae</taxon>
        <taxon>Neohortaea</taxon>
    </lineage>
</organism>
<keyword evidence="1" id="KW-1133">Transmembrane helix</keyword>
<name>A0A6A6PWC9_9PEZI</name>
<dbReference type="EMBL" id="MU001634">
    <property type="protein sequence ID" value="KAF2484034.1"/>
    <property type="molecule type" value="Genomic_DNA"/>
</dbReference>
<dbReference type="GeneID" id="54477911"/>
<keyword evidence="4" id="KW-1185">Reference proteome</keyword>
<dbReference type="Proteomes" id="UP000799767">
    <property type="component" value="Unassembled WGS sequence"/>
</dbReference>
<sequence>MKRQEAPVQAVSIQPSQYWDGIDGPWSSFPLQLGSGSVGGQQVVRVMPSTAGNAIWAIAPQGCPSSYGSGCASSRGGLFLTNESLTWTPNSIYQTGIEANLDQEASGFAGFDHASLGWSGSPTVSNSHAIIFDIADSNYWLGVFGLNPTPTNFTTFSDPQTSFMTYLLDTHAIPSLTYGYTAGNQYRGEAGVFGSLTLGGYDANRFFHNEVTFDFFADISRDLLVNLQTITATETSPTNLLPGGPIAIYIDSTVPEIWLPPTACAAFEAAFNITWNTTLNHYPITADQRQHLLNLNPKVTFTMSPDVYGGARNVSIELPYAAFDLQLSFPIVDTATYYFPLMQAANETQYTLGRTFLQEAYIVVDYQRQNFSLGQCRWAQEMVQTPNIVTISPPSSASASASALSGGGFEPHLSTAFIVGVAVGGAAVLAAVALGVFLMVQRKRRKAEQQRLAAEKSAAVERTSPHRPLISWPMGGELGGTGVHEIAQPLRPAQAEMDGPYKTDPRQHGYSELGGHGYYKAYYQVQEMDGTTPIYEMPSEVGR</sequence>
<feature type="transmembrane region" description="Helical" evidence="1">
    <location>
        <begin position="417"/>
        <end position="440"/>
    </location>
</feature>
<proteinExistence type="predicted"/>
<evidence type="ECO:0000259" key="2">
    <source>
        <dbReference type="PROSITE" id="PS51767"/>
    </source>
</evidence>
<dbReference type="Gene3D" id="2.40.70.10">
    <property type="entry name" value="Acid Proteases"/>
    <property type="match status" value="2"/>
</dbReference>
<dbReference type="InterPro" id="IPR033121">
    <property type="entry name" value="PEPTIDASE_A1"/>
</dbReference>
<dbReference type="SUPFAM" id="SSF50630">
    <property type="entry name" value="Acid proteases"/>
    <property type="match status" value="1"/>
</dbReference>
<dbReference type="PROSITE" id="PS51767">
    <property type="entry name" value="PEPTIDASE_A1"/>
    <property type="match status" value="1"/>
</dbReference>
<evidence type="ECO:0000313" key="4">
    <source>
        <dbReference type="Proteomes" id="UP000799767"/>
    </source>
</evidence>
<dbReference type="InterPro" id="IPR021109">
    <property type="entry name" value="Peptidase_aspartic_dom_sf"/>
</dbReference>
<dbReference type="RefSeq" id="XP_033590604.1">
    <property type="nucleotide sequence ID" value="XM_033736909.1"/>
</dbReference>
<protein>
    <submittedName>
        <fullName evidence="3">Aspartic peptidase domain-containing protein</fullName>
    </submittedName>
</protein>